<name>A0A066XD96_COLSU</name>
<accession>A0A066XD96</accession>
<protein>
    <submittedName>
        <fullName evidence="2">Uncharacterized protein</fullName>
    </submittedName>
</protein>
<sequence>MSASTENNTSRVDNEGEQSCSSLTPALGDTEMIVVLHPQGDLTLRIGAEQDDSLSSSADVTTNGGPSIGFVVCSSSLAQASPFFNALLFGKFAEAQHEPGSSWIVDLHEDCPESMHILLAIVHGCTGDIPSTLSIAELEVVIVQADKYDMMSLLGPWMSKWLDPNMDIRSCDDKWRLAWIAWKTGAVTLFKKLAGHLGKRCRRNDEGGLVEVKGFPPEWDELEIIHENGECMDMYFKLAKDLNKRYRLHDEGGLVEVEGPLAEWDELDDTGFAESVKQVRHACRHHHLVEPGPQNMNFEFTMDPRSYQGSAQELAEIFWSILPYNGKGYGDGGSEPCAMRLTEEQEEQFRKRARAIGWSP</sequence>
<comment type="caution">
    <text evidence="2">The sequence shown here is derived from an EMBL/GenBank/DDBJ whole genome shotgun (WGS) entry which is preliminary data.</text>
</comment>
<dbReference type="OrthoDB" id="5275938at2759"/>
<feature type="region of interest" description="Disordered" evidence="1">
    <location>
        <begin position="1"/>
        <end position="23"/>
    </location>
</feature>
<dbReference type="Proteomes" id="UP000027238">
    <property type="component" value="Unassembled WGS sequence"/>
</dbReference>
<evidence type="ECO:0000256" key="1">
    <source>
        <dbReference type="SAM" id="MobiDB-lite"/>
    </source>
</evidence>
<proteinExistence type="predicted"/>
<dbReference type="AlphaFoldDB" id="A0A066XD96"/>
<dbReference type="HOGENOM" id="CLU_042420_3_2_1"/>
<dbReference type="EMBL" id="JMSE01001019">
    <property type="protein sequence ID" value="KDN65619.1"/>
    <property type="molecule type" value="Genomic_DNA"/>
</dbReference>
<dbReference type="STRING" id="1173701.A0A066XD96"/>
<dbReference type="Gene3D" id="3.30.710.10">
    <property type="entry name" value="Potassium Channel Kv1.1, Chain A"/>
    <property type="match status" value="1"/>
</dbReference>
<keyword evidence="3" id="KW-1185">Reference proteome</keyword>
<organism evidence="2 3">
    <name type="scientific">Colletotrichum sublineola</name>
    <name type="common">Sorghum anthracnose fungus</name>
    <dbReference type="NCBI Taxonomy" id="1173701"/>
    <lineage>
        <taxon>Eukaryota</taxon>
        <taxon>Fungi</taxon>
        <taxon>Dikarya</taxon>
        <taxon>Ascomycota</taxon>
        <taxon>Pezizomycotina</taxon>
        <taxon>Sordariomycetes</taxon>
        <taxon>Hypocreomycetidae</taxon>
        <taxon>Glomerellales</taxon>
        <taxon>Glomerellaceae</taxon>
        <taxon>Colletotrichum</taxon>
        <taxon>Colletotrichum graminicola species complex</taxon>
    </lineage>
</organism>
<reference evidence="3" key="1">
    <citation type="journal article" date="2014" name="Genome Announc.">
        <title>Draft genome sequence of Colletotrichum sublineola, a destructive pathogen of cultivated sorghum.</title>
        <authorList>
            <person name="Baroncelli R."/>
            <person name="Sanz-Martin J.M."/>
            <person name="Rech G.E."/>
            <person name="Sukno S.A."/>
            <person name="Thon M.R."/>
        </authorList>
    </citation>
    <scope>NUCLEOTIDE SEQUENCE [LARGE SCALE GENOMIC DNA]</scope>
    <source>
        <strain evidence="3">TX430BB</strain>
    </source>
</reference>
<evidence type="ECO:0000313" key="3">
    <source>
        <dbReference type="Proteomes" id="UP000027238"/>
    </source>
</evidence>
<evidence type="ECO:0000313" key="2">
    <source>
        <dbReference type="EMBL" id="KDN65619.1"/>
    </source>
</evidence>
<dbReference type="SUPFAM" id="SSF54695">
    <property type="entry name" value="POZ domain"/>
    <property type="match status" value="1"/>
</dbReference>
<gene>
    <name evidence="2" type="ORF">CSUB01_03151</name>
</gene>
<dbReference type="InterPro" id="IPR011333">
    <property type="entry name" value="SKP1/BTB/POZ_sf"/>
</dbReference>